<dbReference type="EC" id="2.3.1.85" evidence="1"/>
<dbReference type="SUPFAM" id="SSF53901">
    <property type="entry name" value="Thiolase-like"/>
    <property type="match status" value="1"/>
</dbReference>
<feature type="domain" description="PKS/mFAS DH" evidence="18">
    <location>
        <begin position="846"/>
        <end position="1156"/>
    </location>
</feature>
<dbReference type="Gene3D" id="3.40.50.150">
    <property type="entry name" value="Vaccinia Virus protein VP39"/>
    <property type="match status" value="1"/>
</dbReference>
<keyword evidence="3" id="KW-0596">Phosphopantetheine</keyword>
<dbReference type="FunFam" id="3.40.50.720:FF:000209">
    <property type="entry name" value="Polyketide synthase Pks12"/>
    <property type="match status" value="1"/>
</dbReference>
<dbReference type="GO" id="GO:0006633">
    <property type="term" value="P:fatty acid biosynthetic process"/>
    <property type="evidence" value="ECO:0007669"/>
    <property type="project" value="UniProtKB-KW"/>
</dbReference>
<evidence type="ECO:0000259" key="18">
    <source>
        <dbReference type="PROSITE" id="PS52019"/>
    </source>
</evidence>
<dbReference type="EMBL" id="UOFI01000054">
    <property type="protein sequence ID" value="VAW64320.1"/>
    <property type="molecule type" value="Genomic_DNA"/>
</dbReference>
<keyword evidence="6 19" id="KW-0808">Transferase</keyword>
<dbReference type="InterPro" id="IPR036291">
    <property type="entry name" value="NAD(P)-bd_dom_sf"/>
</dbReference>
<dbReference type="Gene3D" id="3.30.70.3290">
    <property type="match status" value="1"/>
</dbReference>
<dbReference type="InterPro" id="IPR014030">
    <property type="entry name" value="Ketoacyl_synth_N"/>
</dbReference>
<dbReference type="InterPro" id="IPR050091">
    <property type="entry name" value="PKS_NRPS_Biosynth_Enz"/>
</dbReference>
<keyword evidence="11" id="KW-0520">NAD</keyword>
<dbReference type="InterPro" id="IPR011032">
    <property type="entry name" value="GroES-like_sf"/>
</dbReference>
<dbReference type="Pfam" id="PF21149">
    <property type="entry name" value="FAS_pseudo-KR"/>
    <property type="match status" value="1"/>
</dbReference>
<dbReference type="InterPro" id="IPR013968">
    <property type="entry name" value="PKS_KR"/>
</dbReference>
<dbReference type="InterPro" id="IPR020843">
    <property type="entry name" value="ER"/>
</dbReference>
<protein>
    <recommendedName>
        <fullName evidence="2">Fatty acid synthase</fullName>
        <ecNumber evidence="1">2.3.1.85</ecNumber>
    </recommendedName>
</protein>
<dbReference type="Pfam" id="PF08659">
    <property type="entry name" value="KR"/>
    <property type="match status" value="1"/>
</dbReference>
<keyword evidence="4" id="KW-0444">Lipid biosynthesis</keyword>
<dbReference type="Gene3D" id="3.40.50.720">
    <property type="entry name" value="NAD(P)-binding Rossmann-like Domain"/>
    <property type="match status" value="1"/>
</dbReference>
<accession>A0A3B0XI61</accession>
<dbReference type="InterPro" id="IPR042104">
    <property type="entry name" value="PKS_dehydratase_sf"/>
</dbReference>
<dbReference type="Pfam" id="PF23297">
    <property type="entry name" value="ACP_SdgA_C"/>
    <property type="match status" value="1"/>
</dbReference>
<dbReference type="InterPro" id="IPR016035">
    <property type="entry name" value="Acyl_Trfase/lysoPLipase"/>
</dbReference>
<dbReference type="PANTHER" id="PTHR43775">
    <property type="entry name" value="FATTY ACID SYNTHASE"/>
    <property type="match status" value="1"/>
</dbReference>
<evidence type="ECO:0000256" key="12">
    <source>
        <dbReference type="ARBA" id="ARBA00023098"/>
    </source>
</evidence>
<dbReference type="SMART" id="SM00822">
    <property type="entry name" value="PKS_KR"/>
    <property type="match status" value="1"/>
</dbReference>
<dbReference type="SUPFAM" id="SSF53335">
    <property type="entry name" value="S-adenosyl-L-methionine-dependent methyltransferases"/>
    <property type="match status" value="1"/>
</dbReference>
<evidence type="ECO:0000256" key="9">
    <source>
        <dbReference type="ARBA" id="ARBA00022857"/>
    </source>
</evidence>
<dbReference type="Pfam" id="PF08242">
    <property type="entry name" value="Methyltransf_12"/>
    <property type="match status" value="1"/>
</dbReference>
<dbReference type="Gene3D" id="3.40.366.10">
    <property type="entry name" value="Malonyl-Coenzyme A Acyl Carrier Protein, domain 2"/>
    <property type="match status" value="1"/>
</dbReference>
<dbReference type="SUPFAM" id="SSF50129">
    <property type="entry name" value="GroES-like"/>
    <property type="match status" value="1"/>
</dbReference>
<dbReference type="InterPro" id="IPR049552">
    <property type="entry name" value="PKS_DH_N"/>
</dbReference>
<dbReference type="Pfam" id="PF13602">
    <property type="entry name" value="ADH_zinc_N_2"/>
    <property type="match status" value="1"/>
</dbReference>
<evidence type="ECO:0000313" key="19">
    <source>
        <dbReference type="EMBL" id="VAW64320.1"/>
    </source>
</evidence>
<dbReference type="SMART" id="SM00829">
    <property type="entry name" value="PKS_ER"/>
    <property type="match status" value="1"/>
</dbReference>
<dbReference type="InterPro" id="IPR020806">
    <property type="entry name" value="PKS_PP-bd"/>
</dbReference>
<feature type="domain" description="Carrier" evidence="16">
    <location>
        <begin position="2128"/>
        <end position="2205"/>
    </location>
</feature>
<keyword evidence="7" id="KW-0378">Hydrolase</keyword>
<dbReference type="GO" id="GO:0004312">
    <property type="term" value="F:fatty acid synthase activity"/>
    <property type="evidence" value="ECO:0007669"/>
    <property type="project" value="UniProtKB-EC"/>
</dbReference>
<dbReference type="InterPro" id="IPR020841">
    <property type="entry name" value="PKS_Beta-ketoAc_synthase_dom"/>
</dbReference>
<dbReference type="PROSITE" id="PS52004">
    <property type="entry name" value="KS3_2"/>
    <property type="match status" value="1"/>
</dbReference>
<evidence type="ECO:0000256" key="6">
    <source>
        <dbReference type="ARBA" id="ARBA00022679"/>
    </source>
</evidence>
<feature type="domain" description="Ketosynthase family 3 (KS3)" evidence="17">
    <location>
        <begin position="2"/>
        <end position="410"/>
    </location>
</feature>
<evidence type="ECO:0000256" key="8">
    <source>
        <dbReference type="ARBA" id="ARBA00022832"/>
    </source>
</evidence>
<evidence type="ECO:0000256" key="10">
    <source>
        <dbReference type="ARBA" id="ARBA00023002"/>
    </source>
</evidence>
<dbReference type="InterPro" id="IPR014043">
    <property type="entry name" value="Acyl_transferase_dom"/>
</dbReference>
<dbReference type="PROSITE" id="PS50075">
    <property type="entry name" value="CARRIER"/>
    <property type="match status" value="1"/>
</dbReference>
<evidence type="ECO:0000256" key="4">
    <source>
        <dbReference type="ARBA" id="ARBA00022516"/>
    </source>
</evidence>
<dbReference type="InterPro" id="IPR016039">
    <property type="entry name" value="Thiolase-like"/>
</dbReference>
<dbReference type="GO" id="GO:0004315">
    <property type="term" value="F:3-oxoacyl-[acyl-carrier-protein] synthase activity"/>
    <property type="evidence" value="ECO:0007669"/>
    <property type="project" value="InterPro"/>
</dbReference>
<reference evidence="19" key="1">
    <citation type="submission" date="2018-06" db="EMBL/GenBank/DDBJ databases">
        <authorList>
            <person name="Zhirakovskaya E."/>
        </authorList>
    </citation>
    <scope>NUCLEOTIDE SEQUENCE</scope>
</reference>
<dbReference type="PROSITE" id="PS00606">
    <property type="entry name" value="KS3_1"/>
    <property type="match status" value="1"/>
</dbReference>
<dbReference type="Pfam" id="PF02801">
    <property type="entry name" value="Ketoacyl-synt_C"/>
    <property type="match status" value="1"/>
</dbReference>
<dbReference type="CDD" id="cd05195">
    <property type="entry name" value="enoyl_red"/>
    <property type="match status" value="1"/>
</dbReference>
<dbReference type="InterPro" id="IPR057326">
    <property type="entry name" value="KR_dom"/>
</dbReference>
<dbReference type="CDD" id="cd08954">
    <property type="entry name" value="KR_1_FAS_SDR_x"/>
    <property type="match status" value="1"/>
</dbReference>
<dbReference type="SMART" id="SM00825">
    <property type="entry name" value="PKS_KS"/>
    <property type="match status" value="1"/>
</dbReference>
<keyword evidence="13" id="KW-0275">Fatty acid biosynthesis</keyword>
<dbReference type="Pfam" id="PF00698">
    <property type="entry name" value="Acyl_transf_1"/>
    <property type="match status" value="1"/>
</dbReference>
<dbReference type="SMART" id="SM00823">
    <property type="entry name" value="PKS_PP"/>
    <property type="match status" value="1"/>
</dbReference>
<proteinExistence type="predicted"/>
<keyword evidence="9" id="KW-0521">NADP</keyword>
<dbReference type="Pfam" id="PF16197">
    <property type="entry name" value="KAsynt_C_assoc"/>
    <property type="match status" value="1"/>
</dbReference>
<keyword evidence="8" id="KW-0276">Fatty acid metabolism</keyword>
<dbReference type="Pfam" id="PF00109">
    <property type="entry name" value="ketoacyl-synt"/>
    <property type="match status" value="1"/>
</dbReference>
<dbReference type="InterPro" id="IPR036736">
    <property type="entry name" value="ACP-like_sf"/>
</dbReference>
<evidence type="ECO:0000256" key="2">
    <source>
        <dbReference type="ARBA" id="ARBA00018769"/>
    </source>
</evidence>
<dbReference type="Gene3D" id="3.40.47.10">
    <property type="match status" value="1"/>
</dbReference>
<sequence>MKNSIVISGMSCKFPESASYQEFWQNLLSGLDMVNEDDHRWPAGSFGIPGRFGKIKAVEDFDASFFGVHGKQADKMDPQLRLLLEVSYEAFIDAGIDPVSIKGSNTGVFIGACLSDMMGINGSNIESITGYENTGCSLSMFSNRLSFHYDFHGPSHTLDTACSSSIVALDAAISAINLGKCDIAVVGGSNAIFNPSVSLGFSKLKMLSPTGTCKSFDQSGDGYARSEGIGVIILTRESMAKRVRAHIRGSAVNSDGYTEKGITFPNGAAQQKLIGDLYKSCDINPQSVSYIEAHGTGTAVGDPQEVNAIEQALNIDERSADAPLYIGSVKSNMGHAEGAAGMAGLIKVLLCMEHGIIPANLHYSTPNVNIQSLQKGTIKVIDQHMQWAGGIVGINSFGFGGTNAHVILEGGVEQGDNKPANPRYILPVIPCAARTQEAVDSLLESYQTPGISQDATGFMQSIANRSSELFQYRGCLLYNSSEFSENVEPSEMRAFNGAVVENPLEVWFIYPGMGSQWQGMGKGLMAHPVFSETIQALHNTLENTEINLLQLLTQSEDDSFVKPVKTFVSIAAIQLALTDMAKAYGIKPAGIIGHSIGEVASAYADGAITKEQAILIAYYRGISVQQCPETKGKMLVAQLSWEDAQAYCNHALMAACHNSEYSVTFSGEEYEIDSLAKALQLKGIDVRQVDSTGIAFHSHLIKGAAPILNEYLSSILTEPKKRNHRWISTSHPKSEWCNATICDEKYFVDNLLNPVLFYDALKHIPENAIVIELGPHSLMRASLIDSVSSITYINMMRRGFDCAGIFNDAVAQAYVAGIDIEWTGGLYPRRTQTAQLSLPQLTGWDHTVSWKLPDLENSILRSNADYIYNIDLSREEYGYFKDHKLNSHIVVPGLGYLYLVWQTVSKISRTPFSRLKIQFSDVRFHRATILQKHNSTDLKVRYLPTTHQFEVVERDDLVASGHVTFGDEIVLPDVYLPEKNDKDKAVFMDAADVYKELRLRGYNYGPAFRALNKVSTDGCYIDINWDNNWVTYMDCLLQASVVRFERNTIMPTYIRRMTIDPLLQPDHPVIESYSNKYIRCLSSRSVVIEDCEFGIMPSTHKQDDAVLSSVEFVPFNEAKCIEKTDNTVLEYIQLVNSYILTQASKLFSYAEDKNINIPEHIKKLKKIISSSGYRGYTDDQMLKFESHPNAILLRLAKHVYSQPELLLKDAMPLIVSFDEYNELYKNDIAIAFLYKDKYLGSMIQIVMENAGVSGGVNFCEVGAGTGGITSHILPFLRSTEDSYTITDISGGFFENMKDEFSLYNKVTEYVSWDISEKAPDVRNNLHLVAASNVIHASPNIRQALKNIHDSLADDGFFLLHEVTHGYSLALGVWGFIEDIWNYNDENERSNGAFTSKKRWFEILEESGYDLISTKDDGLLSTLFLCRKKSTKTIDNIVINTNKIGQDLLVIQEKLSDIHGDGKSRLWLKGSIHTTPGLIGMINCARKEGDSDCLKVIFNDSEGEFNEDSLGDIMNTGLAVSVYRDSQWGSFRYLDIYKNNHCITDNAYMDIASKGDLSSLQWVSSPDAYRVNYVYDAYYCALNFKDVMLATGRLSVSAFKESLVKSLSGEFSAVSKDGRRVMGFLNDPFSTKIQIAEDEPPYIWDVPANWTLQQAATVPVAYMTAYLALVVRADIKSGQRVLIHSGTGGVGQASIRVALSRGCEIFTTVGSQQKRELLQSLFPQICSDHIYSSRNTDFESQIMNITQGRGVQVVLNSLADDKLQASLRVLSRYGQFLEIGKYDMTQNTAVGMQMYLRDVKFNGVGLDNVMRDDPESLQAVSDLLKEGVASGVVVPLLSTVFNHDQLEDAFRYMAAGNHTGKVLIKIREEDGVLDTSVNARLKFWCDAGKTYLITGGLGGFGFELARWLIERGAKHIVLTSRSDVKNGYQRFWLNIWKKEGVSVDISNLDVSNKQSSRSLISQIKYPLGGIFHLAMVLDDSFLLNQTEDSFKRVIGVKYDACRHLDELSRELCSELDCFVVFSSLSGGAGNPGQSNYGYANFAMDRLCEVRKKQGFPALSIQWGVIDDVGFANENKEYIDTQALFTKEQSLYSCLNTLDSYLLQDKPVVSSHVRYCDIFDDQENNSHSSENTEEELLQYVKSMLGMSESTQVSDDTKFSTLGMDSLMVVEIKNKLETDYSIRLTLPATQQLNFSTLKELFKNKISADDVSSASDKRSNSVVENEVLSEVKKEVFDLFAGCSDDSNIVYFLNGFASDPVSVLSDLNVPENSRVYIVRYEQAGNMNKLADLWEQHIVECAPTADKIHVVGFSTGATITHRFKKLKDLSHLSVNIEYTTISTPVDAMFEPLGVFSVGAIDALPEEDAMSRISELSWFGDFSMISHREIIDQIKFIVTDHFYAKELSPVDRTIIPGDDDLCWTVDKAKLMSSHVEQVDGVHNLKTLPLYNIMFN</sequence>
<dbReference type="InterPro" id="IPR049900">
    <property type="entry name" value="PKS_mFAS_DH"/>
</dbReference>
<dbReference type="InterPro" id="IPR009081">
    <property type="entry name" value="PP-bd_ACP"/>
</dbReference>
<dbReference type="InterPro" id="IPR013217">
    <property type="entry name" value="Methyltransf_12"/>
</dbReference>
<keyword evidence="12" id="KW-0443">Lipid metabolism</keyword>
<dbReference type="SUPFAM" id="SSF47336">
    <property type="entry name" value="ACP-like"/>
    <property type="match status" value="1"/>
</dbReference>
<dbReference type="Gene3D" id="3.10.129.110">
    <property type="entry name" value="Polyketide synthase dehydratase"/>
    <property type="match status" value="1"/>
</dbReference>
<keyword evidence="10" id="KW-0560">Oxidoreductase</keyword>
<evidence type="ECO:0000259" key="17">
    <source>
        <dbReference type="PROSITE" id="PS52004"/>
    </source>
</evidence>
<evidence type="ECO:0000256" key="3">
    <source>
        <dbReference type="ARBA" id="ARBA00022450"/>
    </source>
</evidence>
<dbReference type="CDD" id="cd02440">
    <property type="entry name" value="AdoMet_MTases"/>
    <property type="match status" value="1"/>
</dbReference>
<dbReference type="PROSITE" id="PS52019">
    <property type="entry name" value="PKS_MFAS_DH"/>
    <property type="match status" value="1"/>
</dbReference>
<dbReference type="CDD" id="cd00833">
    <property type="entry name" value="PKS"/>
    <property type="match status" value="1"/>
</dbReference>
<dbReference type="InterPro" id="IPR049391">
    <property type="entry name" value="FAS_pseudo-KR"/>
</dbReference>
<dbReference type="GO" id="GO:0031177">
    <property type="term" value="F:phosphopantetheine binding"/>
    <property type="evidence" value="ECO:0007669"/>
    <property type="project" value="InterPro"/>
</dbReference>
<name>A0A3B0XI61_9ZZZZ</name>
<dbReference type="InterPro" id="IPR014031">
    <property type="entry name" value="Ketoacyl_synth_C"/>
</dbReference>
<dbReference type="Pfam" id="PF21089">
    <property type="entry name" value="PKS_DH_N"/>
    <property type="match status" value="1"/>
</dbReference>
<dbReference type="SUPFAM" id="SSF52151">
    <property type="entry name" value="FabD/lysophospholipase-like"/>
    <property type="match status" value="1"/>
</dbReference>
<evidence type="ECO:0000256" key="15">
    <source>
        <dbReference type="ARBA" id="ARBA00044883"/>
    </source>
</evidence>
<evidence type="ECO:0000256" key="5">
    <source>
        <dbReference type="ARBA" id="ARBA00022553"/>
    </source>
</evidence>
<evidence type="ECO:0000256" key="11">
    <source>
        <dbReference type="ARBA" id="ARBA00023027"/>
    </source>
</evidence>
<dbReference type="PANTHER" id="PTHR43775:SF7">
    <property type="entry name" value="FATTY ACID SYNTHASE"/>
    <property type="match status" value="1"/>
</dbReference>
<dbReference type="GO" id="GO:0016491">
    <property type="term" value="F:oxidoreductase activity"/>
    <property type="evidence" value="ECO:0007669"/>
    <property type="project" value="UniProtKB-KW"/>
</dbReference>
<dbReference type="InterPro" id="IPR018201">
    <property type="entry name" value="Ketoacyl_synth_AS"/>
</dbReference>
<dbReference type="SMART" id="SM00827">
    <property type="entry name" value="PKS_AT"/>
    <property type="match status" value="1"/>
</dbReference>
<gene>
    <name evidence="19" type="ORF">MNBD_GAMMA09-1390</name>
</gene>
<evidence type="ECO:0000256" key="7">
    <source>
        <dbReference type="ARBA" id="ARBA00022801"/>
    </source>
</evidence>
<dbReference type="SUPFAM" id="SSF51735">
    <property type="entry name" value="NAD(P)-binding Rossmann-fold domains"/>
    <property type="match status" value="2"/>
</dbReference>
<dbReference type="Gene3D" id="1.10.1200.10">
    <property type="entry name" value="ACP-like"/>
    <property type="match status" value="1"/>
</dbReference>
<dbReference type="InterPro" id="IPR029063">
    <property type="entry name" value="SAM-dependent_MTases_sf"/>
</dbReference>
<evidence type="ECO:0000259" key="16">
    <source>
        <dbReference type="PROSITE" id="PS50075"/>
    </source>
</evidence>
<comment type="catalytic activity">
    <reaction evidence="15">
        <text>acetyl-CoA + n malonyl-CoA + 2n NADPH + 2n H(+) = a long-chain fatty acid + (n+1) CoA + n CO2 + 2n NADP(+).</text>
        <dbReference type="EC" id="2.3.1.85"/>
    </reaction>
</comment>
<keyword evidence="14" id="KW-0511">Multifunctional enzyme</keyword>
<evidence type="ECO:0000256" key="13">
    <source>
        <dbReference type="ARBA" id="ARBA00023160"/>
    </source>
</evidence>
<organism evidence="19">
    <name type="scientific">hydrothermal vent metagenome</name>
    <dbReference type="NCBI Taxonomy" id="652676"/>
    <lineage>
        <taxon>unclassified sequences</taxon>
        <taxon>metagenomes</taxon>
        <taxon>ecological metagenomes</taxon>
    </lineage>
</organism>
<keyword evidence="5" id="KW-0597">Phosphoprotein</keyword>
<evidence type="ECO:0000256" key="14">
    <source>
        <dbReference type="ARBA" id="ARBA00023268"/>
    </source>
</evidence>
<keyword evidence="19" id="KW-0012">Acyltransferase</keyword>
<dbReference type="InterPro" id="IPR032821">
    <property type="entry name" value="PKS_assoc"/>
</dbReference>
<dbReference type="InterPro" id="IPR001227">
    <property type="entry name" value="Ac_transferase_dom_sf"/>
</dbReference>
<evidence type="ECO:0000256" key="1">
    <source>
        <dbReference type="ARBA" id="ARBA00012873"/>
    </source>
</evidence>
<dbReference type="Gene3D" id="3.90.180.10">
    <property type="entry name" value="Medium-chain alcohol dehydrogenases, catalytic domain"/>
    <property type="match status" value="1"/>
</dbReference>
<dbReference type="GO" id="GO:0016787">
    <property type="term" value="F:hydrolase activity"/>
    <property type="evidence" value="ECO:0007669"/>
    <property type="project" value="UniProtKB-KW"/>
</dbReference>